<comment type="caution">
    <text evidence="3">The sequence shown here is derived from an EMBL/GenBank/DDBJ whole genome shotgun (WGS) entry which is preliminary data.</text>
</comment>
<dbReference type="RefSeq" id="WP_307240207.1">
    <property type="nucleotide sequence ID" value="NZ_JAUSQZ010000001.1"/>
</dbReference>
<name>A0ABT9NZR3_9ACTN</name>
<evidence type="ECO:0000313" key="3">
    <source>
        <dbReference type="EMBL" id="MDP9825923.1"/>
    </source>
</evidence>
<accession>A0ABT9NZR3</accession>
<evidence type="ECO:0000256" key="1">
    <source>
        <dbReference type="SAM" id="MobiDB-lite"/>
    </source>
</evidence>
<sequence length="812" mass="85814">MPPTPVRSLADELRSWDDEALVALLDQRPDLTVPPPADLGGLATTAVSRLSVQRAVDGLDARTLQVLEVMAVSPEPVSSGELSRRWGASVTAPLARLRGLGLVWGGARSLHLVRAARESLGAHPAGLGPPLAEALGRRSPQRLAEVMEDLGLPPSGDPDTALARLAEHLGTPATVTALLEKAPPNAASVLERLVWGPPVGQVPDADRPVRAGTAGSPVEWLLAHGLLAVADPGHVVLPREIGLALRGGKVHRRPEQTPPALEVKERRADQVDDTAGLAAAEAVRLTEELGSRWGSDPPPLLRAGGLSVRDLRRTATQLDVDEATAGLIVEIALAAGLIADDGEADPSWLPTADFDVWLTGSIGERWARLALAWWDTPRAAALIGTRGPKDGPVAALGPGVERPQARIVRQQVLTDLATETMRHPAHALTDPNGSGLVERMVWTAPRRASASVPELVRWALNEAAWLGITGMASLSSFGRALLDEAETAPGYGSGAEPGRRSQGVRAAAARLDETLPEPVDHVLLQADLTVVAPGRLPAATERELMLMADVESRGGASVFRFTGASVRRALDAGRTGEDLTRWLTEHSRTPVPQPLEYLISDSARRYGRLRVGVASAYLRADDEALLTEVLADRRAAGLRLRRLAPTVLAAGAPPETVLSALREMGLAPAAESPDGDLLIHAVPPRRARTGGAPVARRQPPPTATTTALQKAVQAMRAVDKNQRRPAVVGSEPPPMVPMDPAGAIAVLREAAATRRPLWIGYLEDAGRPVKQIIEPLAVEGGRIRALELSTGKVRGYSVHRVIAVAGTDDSGD</sequence>
<gene>
    <name evidence="3" type="ORF">J2S57_001672</name>
</gene>
<feature type="region of interest" description="Disordered" evidence="1">
    <location>
        <begin position="488"/>
        <end position="507"/>
    </location>
</feature>
<organism evidence="3 4">
    <name type="scientific">Kineosporia succinea</name>
    <dbReference type="NCBI Taxonomy" id="84632"/>
    <lineage>
        <taxon>Bacteria</taxon>
        <taxon>Bacillati</taxon>
        <taxon>Actinomycetota</taxon>
        <taxon>Actinomycetes</taxon>
        <taxon>Kineosporiales</taxon>
        <taxon>Kineosporiaceae</taxon>
        <taxon>Kineosporia</taxon>
    </lineage>
</organism>
<dbReference type="EMBL" id="JAUSQZ010000001">
    <property type="protein sequence ID" value="MDP9825923.1"/>
    <property type="molecule type" value="Genomic_DNA"/>
</dbReference>
<dbReference type="InterPro" id="IPR032830">
    <property type="entry name" value="XPB/Ssl2_N"/>
</dbReference>
<dbReference type="Proteomes" id="UP001235712">
    <property type="component" value="Unassembled WGS sequence"/>
</dbReference>
<protein>
    <recommendedName>
        <fullName evidence="2">Helicase XPB/Ssl2 N-terminal domain-containing protein</fullName>
    </recommendedName>
</protein>
<reference evidence="3 4" key="1">
    <citation type="submission" date="2023-07" db="EMBL/GenBank/DDBJ databases">
        <title>Sequencing the genomes of 1000 actinobacteria strains.</title>
        <authorList>
            <person name="Klenk H.-P."/>
        </authorList>
    </citation>
    <scope>NUCLEOTIDE SEQUENCE [LARGE SCALE GENOMIC DNA]</scope>
    <source>
        <strain evidence="3 4">DSM 44388</strain>
    </source>
</reference>
<proteinExistence type="predicted"/>
<feature type="domain" description="Helicase XPB/Ssl2 N-terminal" evidence="2">
    <location>
        <begin position="522"/>
        <end position="644"/>
    </location>
</feature>
<dbReference type="Pfam" id="PF13625">
    <property type="entry name" value="Helicase_C_3"/>
    <property type="match status" value="1"/>
</dbReference>
<keyword evidence="4" id="KW-1185">Reference proteome</keyword>
<evidence type="ECO:0000313" key="4">
    <source>
        <dbReference type="Proteomes" id="UP001235712"/>
    </source>
</evidence>
<evidence type="ECO:0000259" key="2">
    <source>
        <dbReference type="Pfam" id="PF13625"/>
    </source>
</evidence>